<evidence type="ECO:0000313" key="5">
    <source>
        <dbReference type="RefSeq" id="XP_021861588.2"/>
    </source>
</evidence>
<sequence length="294" mass="32200">MTSKGQKFPPQTQEKPGKQFLMNPLPKSVNPQYKPSKKLHGKVALVTGGDSGIGRAVCYYFALEGATVAFTYVKGPEDKDAEDALELIRKAANENEAGEPIAIPVDFSRGEDECKDLVEKVVKKFKRIDVLVNNAGTQYFTNNIEDISEKQIRLSFEINFFAPFFLAKHSLKYMKEGGSIINTVSVVAYRGEEKLVDYSCTKGALVTFTRSLGVQLINRGIRVNGVAPGPIWTPLHVASLPVERIVSLGSYAPMDRAAEPFEVAPSYVFLASNECSSYFTGQVLHPNGGLVVNA</sequence>
<dbReference type="GeneID" id="110800584"/>
<dbReference type="InterPro" id="IPR002347">
    <property type="entry name" value="SDR_fam"/>
</dbReference>
<evidence type="ECO:0000256" key="2">
    <source>
        <dbReference type="ARBA" id="ARBA00023002"/>
    </source>
</evidence>
<organism evidence="4 5">
    <name type="scientific">Spinacia oleracea</name>
    <name type="common">Spinach</name>
    <dbReference type="NCBI Taxonomy" id="3562"/>
    <lineage>
        <taxon>Eukaryota</taxon>
        <taxon>Viridiplantae</taxon>
        <taxon>Streptophyta</taxon>
        <taxon>Embryophyta</taxon>
        <taxon>Tracheophyta</taxon>
        <taxon>Spermatophyta</taxon>
        <taxon>Magnoliopsida</taxon>
        <taxon>eudicotyledons</taxon>
        <taxon>Gunneridae</taxon>
        <taxon>Pentapetalae</taxon>
        <taxon>Caryophyllales</taxon>
        <taxon>Chenopodiaceae</taxon>
        <taxon>Chenopodioideae</taxon>
        <taxon>Anserineae</taxon>
        <taxon>Spinacia</taxon>
    </lineage>
</organism>
<dbReference type="PANTHER" id="PTHR48107:SF30">
    <property type="entry name" value="GLUCOSE AND RIBITOL DEHYDROGENASE-LIKE ISOFORM X1"/>
    <property type="match status" value="1"/>
</dbReference>
<feature type="region of interest" description="Disordered" evidence="3">
    <location>
        <begin position="1"/>
        <end position="24"/>
    </location>
</feature>
<comment type="similarity">
    <text evidence="1">Belongs to the short-chain dehydrogenases/reductases (SDR) family.</text>
</comment>
<dbReference type="Proteomes" id="UP000813463">
    <property type="component" value="Chromosome 3"/>
</dbReference>
<dbReference type="KEGG" id="soe:110800584"/>
<dbReference type="InterPro" id="IPR020904">
    <property type="entry name" value="Sc_DH/Rdtase_CS"/>
</dbReference>
<keyword evidence="2" id="KW-0560">Oxidoreductase</keyword>
<evidence type="ECO:0000256" key="3">
    <source>
        <dbReference type="SAM" id="MobiDB-lite"/>
    </source>
</evidence>
<dbReference type="AlphaFoldDB" id="A0A9R0J6Y0"/>
<reference evidence="5" key="2">
    <citation type="submission" date="2025-08" db="UniProtKB">
        <authorList>
            <consortium name="RefSeq"/>
        </authorList>
    </citation>
    <scope>IDENTIFICATION</scope>
    <source>
        <tissue evidence="5">Leaf</tissue>
    </source>
</reference>
<accession>A0A9R0J6Y0</accession>
<feature type="compositionally biased region" description="Polar residues" evidence="3">
    <location>
        <begin position="1"/>
        <end position="14"/>
    </location>
</feature>
<name>A0A9R0J6Y0_SPIOL</name>
<dbReference type="Pfam" id="PF13561">
    <property type="entry name" value="adh_short_C2"/>
    <property type="match status" value="1"/>
</dbReference>
<dbReference type="PANTHER" id="PTHR48107">
    <property type="entry name" value="NADPH-DEPENDENT ALDEHYDE REDUCTASE-LIKE PROTEIN, CHLOROPLASTIC-RELATED"/>
    <property type="match status" value="1"/>
</dbReference>
<evidence type="ECO:0000313" key="4">
    <source>
        <dbReference type="Proteomes" id="UP000813463"/>
    </source>
</evidence>
<reference evidence="4" key="1">
    <citation type="journal article" date="2021" name="Nat. Commun.">
        <title>Genomic analyses provide insights into spinach domestication and the genetic basis of agronomic traits.</title>
        <authorList>
            <person name="Cai X."/>
            <person name="Sun X."/>
            <person name="Xu C."/>
            <person name="Sun H."/>
            <person name="Wang X."/>
            <person name="Ge C."/>
            <person name="Zhang Z."/>
            <person name="Wang Q."/>
            <person name="Fei Z."/>
            <person name="Jiao C."/>
            <person name="Wang Q."/>
        </authorList>
    </citation>
    <scope>NUCLEOTIDE SEQUENCE [LARGE SCALE GENOMIC DNA]</scope>
    <source>
        <strain evidence="4">cv. Varoflay</strain>
    </source>
</reference>
<dbReference type="Gene3D" id="3.40.50.720">
    <property type="entry name" value="NAD(P)-binding Rossmann-like Domain"/>
    <property type="match status" value="1"/>
</dbReference>
<dbReference type="PRINTS" id="PR00081">
    <property type="entry name" value="GDHRDH"/>
</dbReference>
<protein>
    <submittedName>
        <fullName evidence="5">Glucose and ribitol dehydrogenase</fullName>
    </submittedName>
</protein>
<dbReference type="PRINTS" id="PR00080">
    <property type="entry name" value="SDRFAMILY"/>
</dbReference>
<evidence type="ECO:0000256" key="1">
    <source>
        <dbReference type="ARBA" id="ARBA00006484"/>
    </source>
</evidence>
<proteinExistence type="inferred from homology"/>
<dbReference type="RefSeq" id="XP_021861588.2">
    <property type="nucleotide sequence ID" value="XM_022005896.2"/>
</dbReference>
<dbReference type="GO" id="GO:0016614">
    <property type="term" value="F:oxidoreductase activity, acting on CH-OH group of donors"/>
    <property type="evidence" value="ECO:0007669"/>
    <property type="project" value="UniProtKB-ARBA"/>
</dbReference>
<gene>
    <name evidence="5" type="primary">LOC110800584</name>
</gene>
<keyword evidence="4" id="KW-1185">Reference proteome</keyword>
<dbReference type="SUPFAM" id="SSF51735">
    <property type="entry name" value="NAD(P)-binding Rossmann-fold domains"/>
    <property type="match status" value="1"/>
</dbReference>
<dbReference type="PROSITE" id="PS00061">
    <property type="entry name" value="ADH_SHORT"/>
    <property type="match status" value="1"/>
</dbReference>
<dbReference type="InterPro" id="IPR036291">
    <property type="entry name" value="NAD(P)-bd_dom_sf"/>
</dbReference>